<evidence type="ECO:0000313" key="2">
    <source>
        <dbReference type="Proteomes" id="UP001141806"/>
    </source>
</evidence>
<name>A0A9Q0K1W2_9MAGN</name>
<dbReference type="Proteomes" id="UP001141806">
    <property type="component" value="Unassembled WGS sequence"/>
</dbReference>
<keyword evidence="2" id="KW-1185">Reference proteome</keyword>
<reference evidence="1" key="1">
    <citation type="journal article" date="2023" name="Plant J.">
        <title>The genome of the king protea, Protea cynaroides.</title>
        <authorList>
            <person name="Chang J."/>
            <person name="Duong T.A."/>
            <person name="Schoeman C."/>
            <person name="Ma X."/>
            <person name="Roodt D."/>
            <person name="Barker N."/>
            <person name="Li Z."/>
            <person name="Van de Peer Y."/>
            <person name="Mizrachi E."/>
        </authorList>
    </citation>
    <scope>NUCLEOTIDE SEQUENCE</scope>
    <source>
        <tissue evidence="1">Young leaves</tissue>
    </source>
</reference>
<accession>A0A9Q0K1W2</accession>
<gene>
    <name evidence="1" type="ORF">NE237_019986</name>
</gene>
<dbReference type="AlphaFoldDB" id="A0A9Q0K1W2"/>
<proteinExistence type="predicted"/>
<dbReference type="EMBL" id="JAMYWD010000009">
    <property type="protein sequence ID" value="KAJ4960076.1"/>
    <property type="molecule type" value="Genomic_DNA"/>
</dbReference>
<evidence type="ECO:0000313" key="1">
    <source>
        <dbReference type="EMBL" id="KAJ4960076.1"/>
    </source>
</evidence>
<comment type="caution">
    <text evidence="1">The sequence shown here is derived from an EMBL/GenBank/DDBJ whole genome shotgun (WGS) entry which is preliminary data.</text>
</comment>
<sequence>MSTVISILYYFLDRKQQKYVDPDTYGYLDVVYDVYNSVLRHIPVGKTVKFSLKYVISENNGEMKISSDDDVVTMFHLYRERQGEDEAINLFVHQVDVSDSSISEYTINGYPRFIVGRDESKGKEVDALMHLFINVADKKTVISRPKSSSLSTGTRDVTSVHPTTNSTEMIGWVKEVKVV</sequence>
<organism evidence="1 2">
    <name type="scientific">Protea cynaroides</name>
    <dbReference type="NCBI Taxonomy" id="273540"/>
    <lineage>
        <taxon>Eukaryota</taxon>
        <taxon>Viridiplantae</taxon>
        <taxon>Streptophyta</taxon>
        <taxon>Embryophyta</taxon>
        <taxon>Tracheophyta</taxon>
        <taxon>Spermatophyta</taxon>
        <taxon>Magnoliopsida</taxon>
        <taxon>Proteales</taxon>
        <taxon>Proteaceae</taxon>
        <taxon>Protea</taxon>
    </lineage>
</organism>
<protein>
    <submittedName>
        <fullName evidence="1">Uncharacterized protein</fullName>
    </submittedName>
</protein>